<evidence type="ECO:0000256" key="1">
    <source>
        <dbReference type="SAM" id="Coils"/>
    </source>
</evidence>
<feature type="region of interest" description="Disordered" evidence="2">
    <location>
        <begin position="20"/>
        <end position="42"/>
    </location>
</feature>
<organism evidence="3 4">
    <name type="scientific">Panagrolaimus davidi</name>
    <dbReference type="NCBI Taxonomy" id="227884"/>
    <lineage>
        <taxon>Eukaryota</taxon>
        <taxon>Metazoa</taxon>
        <taxon>Ecdysozoa</taxon>
        <taxon>Nematoda</taxon>
        <taxon>Chromadorea</taxon>
        <taxon>Rhabditida</taxon>
        <taxon>Tylenchina</taxon>
        <taxon>Panagrolaimomorpha</taxon>
        <taxon>Panagrolaimoidea</taxon>
        <taxon>Panagrolaimidae</taxon>
        <taxon>Panagrolaimus</taxon>
    </lineage>
</organism>
<evidence type="ECO:0000313" key="4">
    <source>
        <dbReference type="WBParaSite" id="PDA_v2.g14024.t1"/>
    </source>
</evidence>
<name>A0A914P7P5_9BILA</name>
<feature type="compositionally biased region" description="Basic residues" evidence="2">
    <location>
        <begin position="22"/>
        <end position="36"/>
    </location>
</feature>
<keyword evidence="3" id="KW-1185">Reference proteome</keyword>
<evidence type="ECO:0000256" key="2">
    <source>
        <dbReference type="SAM" id="MobiDB-lite"/>
    </source>
</evidence>
<sequence>MNSRPSDKYRKIDSHFDELNRRSSRSCRTRPYHSKPRHDNPYHKNEIRISKRLLTSPQQNAVVKSIVTSPLTTIKPTTELNLEVFNPFHRRDEIKKDLEMKFNRIDKNKNISSFDAARQHYDAFSSHYDSLKKIKPDAMNQTVLENCIQMTKFLLYDLNTVIKKYESIHKKYDEHEKEIYNLKNRLEKQISGDLTTEPANTIVECEK</sequence>
<accession>A0A914P7P5</accession>
<evidence type="ECO:0000313" key="3">
    <source>
        <dbReference type="Proteomes" id="UP000887578"/>
    </source>
</evidence>
<protein>
    <submittedName>
        <fullName evidence="4">Uncharacterized protein</fullName>
    </submittedName>
</protein>
<dbReference type="WBParaSite" id="PDA_v2.g14024.t1">
    <property type="protein sequence ID" value="PDA_v2.g14024.t1"/>
    <property type="gene ID" value="PDA_v2.g14024"/>
</dbReference>
<dbReference type="AlphaFoldDB" id="A0A914P7P5"/>
<proteinExistence type="predicted"/>
<keyword evidence="1" id="KW-0175">Coiled coil</keyword>
<dbReference type="Proteomes" id="UP000887578">
    <property type="component" value="Unplaced"/>
</dbReference>
<feature type="coiled-coil region" evidence="1">
    <location>
        <begin position="158"/>
        <end position="185"/>
    </location>
</feature>
<reference evidence="4" key="1">
    <citation type="submission" date="2022-11" db="UniProtKB">
        <authorList>
            <consortium name="WormBaseParasite"/>
        </authorList>
    </citation>
    <scope>IDENTIFICATION</scope>
</reference>